<evidence type="ECO:0000313" key="3">
    <source>
        <dbReference type="EMBL" id="MCW3807822.1"/>
    </source>
</evidence>
<dbReference type="InterPro" id="IPR008964">
    <property type="entry name" value="Invasin/intimin_cell_adhesion"/>
</dbReference>
<proteinExistence type="predicted"/>
<dbReference type="Pfam" id="PF18962">
    <property type="entry name" value="Por_Secre_tail"/>
    <property type="match status" value="1"/>
</dbReference>
<accession>A0AAE3MHM1</accession>
<name>A0AAE3MHM1_9BACT</name>
<dbReference type="SUPFAM" id="SSF49373">
    <property type="entry name" value="Invasin/intimin cell-adhesion fragments"/>
    <property type="match status" value="1"/>
</dbReference>
<dbReference type="Gene3D" id="2.60.40.680">
    <property type="match status" value="3"/>
</dbReference>
<dbReference type="GO" id="GO:0031410">
    <property type="term" value="C:cytoplasmic vesicle"/>
    <property type="evidence" value="ECO:0007669"/>
    <property type="project" value="TreeGrafter"/>
</dbReference>
<dbReference type="InterPro" id="IPR013783">
    <property type="entry name" value="Ig-like_fold"/>
</dbReference>
<dbReference type="Pfam" id="PF22352">
    <property type="entry name" value="K319L-like_PKD"/>
    <property type="match status" value="3"/>
</dbReference>
<dbReference type="Proteomes" id="UP001207408">
    <property type="component" value="Unassembled WGS sequence"/>
</dbReference>
<evidence type="ECO:0000259" key="2">
    <source>
        <dbReference type="Pfam" id="PF18962"/>
    </source>
</evidence>
<protein>
    <submittedName>
        <fullName evidence="3">PKD domain-containing protein</fullName>
    </submittedName>
</protein>
<dbReference type="InterPro" id="IPR026444">
    <property type="entry name" value="Secre_tail"/>
</dbReference>
<dbReference type="InterPro" id="IPR029865">
    <property type="entry name" value="KIAA0319-like"/>
</dbReference>
<dbReference type="InterPro" id="IPR008965">
    <property type="entry name" value="CBM2/CBM3_carb-bd_dom_sf"/>
</dbReference>
<sequence>MDTYLRYIKLVLGAVIFSICTNIQGQAISVGVQIEDINIEEKETFSIAVLADTLLTDEEIYSYRFYITYNTSYLEFSQITGPGIVLSDWGMPTINASSPGTIIVAGAGATPLLGNGNMFNLEFHSLRSGGTYVSFNTSQSYWNEGDPLISFENGYVYASARSLPNIYPDNQNMFVGDEVTLSVSGGLPPYTFATTDAGIAQIINDNTLQATAPGKIKAFVTDNNGEVNYSTGLFDIRAIRMTMPDNITAWPSETVNFPLNIEIAPGTTIYSGSIDITYPSGVTATEDALQQGVFPLSFERRNLSNKVRISFASANGITGSGTLVYIPFIANTSGNHYIQYQSTIFNETLLSFNTNDYIRVNTLPVLSLTPSSGSLHWGESININVNNGTPPFSYSVSNDQVASIDNTGLLNGLSGGTTQVTVEDNLGATVTSQTFTIYDHNVSINNADGTLDFNTVVPITTSQLPVNRDLFSFEASVSFQSNYLEFIGVEGGNPQMGIEAQVEGNTILLAGATSAAISSGNVCNLLFRIKNTLNLYGSTNINFNWFKANEATLYTTLQNGAITRVDQTSYRPVADAGSDFSVDENSVAILNGSGSYDNDDDPITYLWTAPAGIVLNDATLANPAFTAPEVHVNTPLEFTLVVKDGTSDSDYSRVTVTVVQINKAPIANAGTDASYPEGASVELNGSASYDPDLQPISYTWESLDGVTLFNTSSSTPSFIAPQVLTDTEYRFRLTVSDGLVTSEADTIHVTILQVNQPPLAFAGVDLIVDEETVVQLDGSLSSDPDGESITYLWTAPPEVSLSSTTVANPTFTAPDVRLDSLLKFTLIVNDGHTDSSPDEVIIYITNTDELSSDAFIENVSLANMESFSINDINSTVTLLMPYGYDIRGLNPDFELSPWATINPPGGSMLDFTIPQTYTVTAENGTSKRDWTVSVNIPEITLSRSINAGWNWLSLSARPENSGISAIMSSLSFTDRDYIKSPYKSATWYNGVGWYGDLTEFPYYLTAQHKKATSGTWQITGKEINPTLESIYLVSGWNSLPYLLKDDADINSAIITSGIPAGNPLIKGEEGSSVYYPESGWEGDIQTLKVLHGYKFKSPYFGSLKYDPQAISSPPINIEVLKSSISDYSFSNKFEFSSTIIAELTNNTGTSITRNGDCIKAYCDGELCGQANALYIKALNRYIFILTYYCNKTNADIEFEAIQNNNSYRIDYSVAFKADDVVGEAYKPIEFVLPISTGDNPEDSAQALNISPNPASRHLDVKYRVLINSITIYNTAGSAVFQQKINSESCHINIESLADGLYFIELKLDNEKILRKFIKKVK</sequence>
<comment type="caution">
    <text evidence="3">The sequence shown here is derived from an EMBL/GenBank/DDBJ whole genome shotgun (WGS) entry which is preliminary data.</text>
</comment>
<dbReference type="SUPFAM" id="SSF49384">
    <property type="entry name" value="Carbohydrate-binding domain"/>
    <property type="match status" value="1"/>
</dbReference>
<dbReference type="PANTHER" id="PTHR46182">
    <property type="entry name" value="FI19480P1"/>
    <property type="match status" value="1"/>
</dbReference>
<dbReference type="RefSeq" id="WP_301202294.1">
    <property type="nucleotide sequence ID" value="NZ_JAPDPI010000063.1"/>
</dbReference>
<feature type="domain" description="BIG2" evidence="1">
    <location>
        <begin position="391"/>
        <end position="430"/>
    </location>
</feature>
<dbReference type="InterPro" id="IPR003343">
    <property type="entry name" value="Big_2"/>
</dbReference>
<dbReference type="NCBIfam" id="TIGR04183">
    <property type="entry name" value="Por_Secre_tail"/>
    <property type="match status" value="1"/>
</dbReference>
<reference evidence="3" key="1">
    <citation type="submission" date="2022-10" db="EMBL/GenBank/DDBJ databases">
        <authorList>
            <person name="Yu W.X."/>
        </authorList>
    </citation>
    <scope>NUCLEOTIDE SEQUENCE</scope>
    <source>
        <strain evidence="3">D04</strain>
    </source>
</reference>
<evidence type="ECO:0000259" key="1">
    <source>
        <dbReference type="Pfam" id="PF02368"/>
    </source>
</evidence>
<dbReference type="GO" id="GO:0016020">
    <property type="term" value="C:membrane"/>
    <property type="evidence" value="ECO:0007669"/>
    <property type="project" value="TreeGrafter"/>
</dbReference>
<dbReference type="Gene3D" id="2.60.40.2340">
    <property type="match status" value="1"/>
</dbReference>
<organism evidence="3 4">
    <name type="scientific">Plebeiibacterium marinum</name>
    <dbReference type="NCBI Taxonomy" id="2992111"/>
    <lineage>
        <taxon>Bacteria</taxon>
        <taxon>Pseudomonadati</taxon>
        <taxon>Bacteroidota</taxon>
        <taxon>Bacteroidia</taxon>
        <taxon>Marinilabiliales</taxon>
        <taxon>Marinilabiliaceae</taxon>
        <taxon>Plebeiibacterium</taxon>
    </lineage>
</organism>
<gene>
    <name evidence="3" type="ORF">OM074_19490</name>
</gene>
<dbReference type="EMBL" id="JAPDPI010000063">
    <property type="protein sequence ID" value="MCW3807822.1"/>
    <property type="molecule type" value="Genomic_DNA"/>
</dbReference>
<dbReference type="GO" id="GO:0030246">
    <property type="term" value="F:carbohydrate binding"/>
    <property type="evidence" value="ECO:0007669"/>
    <property type="project" value="InterPro"/>
</dbReference>
<dbReference type="CDD" id="cd08547">
    <property type="entry name" value="Type_II_cohesin"/>
    <property type="match status" value="1"/>
</dbReference>
<dbReference type="Gene3D" id="2.60.40.10">
    <property type="entry name" value="Immunoglobulins"/>
    <property type="match status" value="3"/>
</dbReference>
<evidence type="ECO:0000313" key="4">
    <source>
        <dbReference type="Proteomes" id="UP001207408"/>
    </source>
</evidence>
<keyword evidence="4" id="KW-1185">Reference proteome</keyword>
<feature type="domain" description="Secretion system C-terminal sorting" evidence="2">
    <location>
        <begin position="1249"/>
        <end position="1317"/>
    </location>
</feature>
<dbReference type="PANTHER" id="PTHR46182:SF2">
    <property type="entry name" value="FI19480P1"/>
    <property type="match status" value="1"/>
</dbReference>
<dbReference type="Pfam" id="PF02368">
    <property type="entry name" value="Big_2"/>
    <property type="match status" value="1"/>
</dbReference>